<reference evidence="1" key="1">
    <citation type="submission" date="2018-05" db="EMBL/GenBank/DDBJ databases">
        <authorList>
            <person name="Lanie J.A."/>
            <person name="Ng W.-L."/>
            <person name="Kazmierczak K.M."/>
            <person name="Andrzejewski T.M."/>
            <person name="Davidsen T.M."/>
            <person name="Wayne K.J."/>
            <person name="Tettelin H."/>
            <person name="Glass J.I."/>
            <person name="Rusch D."/>
            <person name="Podicherti R."/>
            <person name="Tsui H.-C.T."/>
            <person name="Winkler M.E."/>
        </authorList>
    </citation>
    <scope>NUCLEOTIDE SEQUENCE</scope>
</reference>
<proteinExistence type="predicted"/>
<name>A0A382EAX4_9ZZZZ</name>
<feature type="non-terminal residue" evidence="1">
    <location>
        <position position="1"/>
    </location>
</feature>
<accession>A0A382EAX4</accession>
<dbReference type="AlphaFoldDB" id="A0A382EAX4"/>
<organism evidence="1">
    <name type="scientific">marine metagenome</name>
    <dbReference type="NCBI Taxonomy" id="408172"/>
    <lineage>
        <taxon>unclassified sequences</taxon>
        <taxon>metagenomes</taxon>
        <taxon>ecological metagenomes</taxon>
    </lineage>
</organism>
<feature type="non-terminal residue" evidence="1">
    <location>
        <position position="569"/>
    </location>
</feature>
<protein>
    <submittedName>
        <fullName evidence="1">Uncharacterized protein</fullName>
    </submittedName>
</protein>
<gene>
    <name evidence="1" type="ORF">METZ01_LOCUS199881</name>
</gene>
<sequence>DQNFIEGSFETRDLMIDGQLFSTRSLHLGSSADPKFTIEENLGDITIKSEGPNNKISFAVKGNVELLTMESDEVIKLSGETKIASDDDPENTYINFDEGGSNLNLYGAEDVVVNATDEFRLDGNNISLNGRSVITIKNESGEGNKISFMVEDAELLKMESDEVIKLIGTTKIASDVTNDTYINIDGSGANLNLYGQEDVVINAGGDEGNLTLDSENNVVVDAENDLTLNGDNIYLNLSETTDISMTEDDIIAIESDNEINLTSVNEINLTSEYISLDAENEFVVENDMRVGRKFTVGDGPLVDGVGGEYDFNIRHDVGDGGDGNVHLKNAKSEKNMIFEVADGAAMSVIDSDGDGGNVLIHEKLEIGDENTFIHSSTSGQLDLSSTAEDGVVQISGDTKVDGSLTIGTLEGANTLVIDENDGQISLLNKKRDKNIEFQLSKDEGPIVGMRLNGETAVNLEVTNKVIIGNEVSSAGSELQFVEISEETNIGTISGSYKLDQAVKDVSEIVIDRADNAGGLVEGTMTFKTRTNGDDLLSDLLYINAPDYVRNEDGTYSPLPTYDKNITVPP</sequence>
<dbReference type="EMBL" id="UINC01043251">
    <property type="protein sequence ID" value="SVB47027.1"/>
    <property type="molecule type" value="Genomic_DNA"/>
</dbReference>
<evidence type="ECO:0000313" key="1">
    <source>
        <dbReference type="EMBL" id="SVB47027.1"/>
    </source>
</evidence>